<sequence>MVETYTTRTGVADCSHEHGFTLLELMIVMTIIGLLAAIAIPSYVNNVRRAKEAVLREDLHTMREAIDSYTVDKQKAPQSLDDLVQSGYLKTMPVDPITGRSDTWIPSQDDTLSTIDQTEPGISDVHSGAQATASDGTSYSTW</sequence>
<feature type="compositionally biased region" description="Polar residues" evidence="2">
    <location>
        <begin position="100"/>
        <end position="117"/>
    </location>
</feature>
<evidence type="ECO:0000256" key="1">
    <source>
        <dbReference type="ARBA" id="ARBA00022481"/>
    </source>
</evidence>
<dbReference type="AlphaFoldDB" id="A0A916W2Y3"/>
<evidence type="ECO:0000313" key="5">
    <source>
        <dbReference type="Proteomes" id="UP000648801"/>
    </source>
</evidence>
<comment type="caution">
    <text evidence="4">The sequence shown here is derived from an EMBL/GenBank/DDBJ whole genome shotgun (WGS) entry which is preliminary data.</text>
</comment>
<dbReference type="InterPro" id="IPR012902">
    <property type="entry name" value="N_methyl_site"/>
</dbReference>
<dbReference type="Pfam" id="PF07963">
    <property type="entry name" value="N_methyl"/>
    <property type="match status" value="1"/>
</dbReference>
<keyword evidence="5" id="KW-1185">Reference proteome</keyword>
<reference evidence="4" key="2">
    <citation type="submission" date="2020-09" db="EMBL/GenBank/DDBJ databases">
        <authorList>
            <person name="Sun Q."/>
            <person name="Zhou Y."/>
        </authorList>
    </citation>
    <scope>NUCLEOTIDE SEQUENCE</scope>
    <source>
        <strain evidence="4">CGMCC 1.15447</strain>
    </source>
</reference>
<organism evidence="4 5">
    <name type="scientific">Edaphobacter acidisoli</name>
    <dbReference type="NCBI Taxonomy" id="2040573"/>
    <lineage>
        <taxon>Bacteria</taxon>
        <taxon>Pseudomonadati</taxon>
        <taxon>Acidobacteriota</taxon>
        <taxon>Terriglobia</taxon>
        <taxon>Terriglobales</taxon>
        <taxon>Acidobacteriaceae</taxon>
        <taxon>Edaphobacter</taxon>
    </lineage>
</organism>
<feature type="region of interest" description="Disordered" evidence="2">
    <location>
        <begin position="99"/>
        <end position="142"/>
    </location>
</feature>
<dbReference type="Gene3D" id="3.30.700.10">
    <property type="entry name" value="Glycoprotein, Type 4 Pilin"/>
    <property type="match status" value="1"/>
</dbReference>
<dbReference type="SUPFAM" id="SSF54523">
    <property type="entry name" value="Pili subunits"/>
    <property type="match status" value="1"/>
</dbReference>
<gene>
    <name evidence="4" type="primary">oxpG</name>
    <name evidence="4" type="ORF">GCM10011507_12320</name>
</gene>
<proteinExistence type="predicted"/>
<dbReference type="InterPro" id="IPR000983">
    <property type="entry name" value="Bac_GSPG_pilin"/>
</dbReference>
<feature type="transmembrane region" description="Helical" evidence="3">
    <location>
        <begin position="25"/>
        <end position="44"/>
    </location>
</feature>
<dbReference type="Proteomes" id="UP000648801">
    <property type="component" value="Unassembled WGS sequence"/>
</dbReference>
<evidence type="ECO:0000313" key="4">
    <source>
        <dbReference type="EMBL" id="GGA62327.1"/>
    </source>
</evidence>
<dbReference type="GO" id="GO:0015628">
    <property type="term" value="P:protein secretion by the type II secretion system"/>
    <property type="evidence" value="ECO:0007669"/>
    <property type="project" value="InterPro"/>
</dbReference>
<dbReference type="PRINTS" id="PR00813">
    <property type="entry name" value="BCTERIALGSPG"/>
</dbReference>
<dbReference type="GO" id="GO:0015627">
    <property type="term" value="C:type II protein secretion system complex"/>
    <property type="evidence" value="ECO:0007669"/>
    <property type="project" value="InterPro"/>
</dbReference>
<keyword evidence="3" id="KW-0472">Membrane</keyword>
<name>A0A916W2Y3_9BACT</name>
<evidence type="ECO:0000256" key="3">
    <source>
        <dbReference type="SAM" id="Phobius"/>
    </source>
</evidence>
<reference evidence="4" key="1">
    <citation type="journal article" date="2014" name="Int. J. Syst. Evol. Microbiol.">
        <title>Complete genome sequence of Corynebacterium casei LMG S-19264T (=DSM 44701T), isolated from a smear-ripened cheese.</title>
        <authorList>
            <consortium name="US DOE Joint Genome Institute (JGI-PGF)"/>
            <person name="Walter F."/>
            <person name="Albersmeier A."/>
            <person name="Kalinowski J."/>
            <person name="Ruckert C."/>
        </authorList>
    </citation>
    <scope>NUCLEOTIDE SEQUENCE</scope>
    <source>
        <strain evidence="4">CGMCC 1.15447</strain>
    </source>
</reference>
<keyword evidence="3" id="KW-0812">Transmembrane</keyword>
<dbReference type="InterPro" id="IPR045584">
    <property type="entry name" value="Pilin-like"/>
</dbReference>
<keyword evidence="3" id="KW-1133">Transmembrane helix</keyword>
<evidence type="ECO:0000256" key="2">
    <source>
        <dbReference type="SAM" id="MobiDB-lite"/>
    </source>
</evidence>
<feature type="compositionally biased region" description="Polar residues" evidence="2">
    <location>
        <begin position="129"/>
        <end position="142"/>
    </location>
</feature>
<protein>
    <submittedName>
        <fullName evidence="4">Type II secretion system pseudopilin OxpG</fullName>
    </submittedName>
</protein>
<dbReference type="PANTHER" id="PTHR30093">
    <property type="entry name" value="GENERAL SECRETION PATHWAY PROTEIN G"/>
    <property type="match status" value="1"/>
</dbReference>
<dbReference type="PROSITE" id="PS00409">
    <property type="entry name" value="PROKAR_NTER_METHYL"/>
    <property type="match status" value="1"/>
</dbReference>
<accession>A0A916W2Y3</accession>
<dbReference type="EMBL" id="BMJB01000001">
    <property type="protein sequence ID" value="GGA62327.1"/>
    <property type="molecule type" value="Genomic_DNA"/>
</dbReference>
<dbReference type="RefSeq" id="WP_188758371.1">
    <property type="nucleotide sequence ID" value="NZ_BMJB01000001.1"/>
</dbReference>
<dbReference type="NCBIfam" id="TIGR02532">
    <property type="entry name" value="IV_pilin_GFxxxE"/>
    <property type="match status" value="1"/>
</dbReference>
<keyword evidence="1" id="KW-0488">Methylation</keyword>
<dbReference type="PANTHER" id="PTHR30093:SF47">
    <property type="entry name" value="TYPE IV PILUS NON-CORE MINOR PILIN PILE"/>
    <property type="match status" value="1"/>
</dbReference>